<gene>
    <name evidence="2" type="ORF">B5P45_03530</name>
</gene>
<dbReference type="EMBL" id="MZMT01000005">
    <property type="protein sequence ID" value="PIO46194.1"/>
    <property type="molecule type" value="Genomic_DNA"/>
</dbReference>
<comment type="caution">
    <text evidence="2">The sequence shown here is derived from an EMBL/GenBank/DDBJ whole genome shotgun (WGS) entry which is preliminary data.</text>
</comment>
<evidence type="ECO:0000313" key="2">
    <source>
        <dbReference type="EMBL" id="PIO46194.1"/>
    </source>
</evidence>
<reference evidence="2 3" key="1">
    <citation type="journal article" date="2017" name="Int J Environ Stud">
        <title>Does the Miocene-Pliocene relict legume Oxytropis triphylla form nitrogen-fixing nodules with a combination of bacterial strains?</title>
        <authorList>
            <person name="Safronova V."/>
            <person name="Belimov A."/>
            <person name="Sazanova A."/>
            <person name="Kuznetsova I."/>
            <person name="Popova J."/>
            <person name="Andronov E."/>
            <person name="Verkhozina A."/>
            <person name="Tikhonovich I."/>
        </authorList>
    </citation>
    <scope>NUCLEOTIDE SEQUENCE [LARGE SCALE GENOMIC DNA]</scope>
    <source>
        <strain evidence="2 3">Tri-38</strain>
    </source>
</reference>
<dbReference type="Proteomes" id="UP000232163">
    <property type="component" value="Unassembled WGS sequence"/>
</dbReference>
<proteinExistence type="predicted"/>
<accession>A0A2N9W376</accession>
<sequence length="116" mass="12911">MARTAFESMDEIVWQKTSLGAQEPSHELTATAPNGIDVGRIYRIDGGPLKGRWRWIFLLGHSQFRQGIMSGDQASKQRAADQVRKTYESYLETPGSDGGGQSRIPLKRYSTQNPAV</sequence>
<dbReference type="KEGG" id="pht:BLM14_21915"/>
<organism evidence="2 3">
    <name type="scientific">Phyllobacterium zundukense</name>
    <dbReference type="NCBI Taxonomy" id="1867719"/>
    <lineage>
        <taxon>Bacteria</taxon>
        <taxon>Pseudomonadati</taxon>
        <taxon>Pseudomonadota</taxon>
        <taxon>Alphaproteobacteria</taxon>
        <taxon>Hyphomicrobiales</taxon>
        <taxon>Phyllobacteriaceae</taxon>
        <taxon>Phyllobacterium</taxon>
    </lineage>
</organism>
<protein>
    <submittedName>
        <fullName evidence="2">Uncharacterized protein</fullName>
    </submittedName>
</protein>
<evidence type="ECO:0000313" key="3">
    <source>
        <dbReference type="Proteomes" id="UP000232163"/>
    </source>
</evidence>
<name>A0A2N9W376_9HYPH</name>
<feature type="region of interest" description="Disordered" evidence="1">
    <location>
        <begin position="90"/>
        <end position="116"/>
    </location>
</feature>
<dbReference type="AlphaFoldDB" id="A0A2N9W376"/>
<evidence type="ECO:0000256" key="1">
    <source>
        <dbReference type="SAM" id="MobiDB-lite"/>
    </source>
</evidence>
<keyword evidence="3" id="KW-1185">Reference proteome</keyword>